<keyword evidence="1" id="KW-0175">Coiled coil</keyword>
<comment type="caution">
    <text evidence="3">The sequence shown here is derived from an EMBL/GenBank/DDBJ whole genome shotgun (WGS) entry which is preliminary data.</text>
</comment>
<sequence>MRRCVCSERRSGFLTLPNGQFCRVYVRFIMSLDTFSAHPELGRKKRPGRKREAHVKANAARANASQNNDLEPEDEAEYGTSPTHNEELSEQRDKAIVDCVTANVEKMLDRKLAHIFKPVSEVSEKLDSLIQRMGTVEQQVSDLEDLSTATAPRVTAVEVQLQKALDRLESYENQSRRQNVRIIGLKEAHRMGPTTRFAGKERPRAVPVRLHDYTDKQEILQAARNKGTSNIDGIIVSFYQDFSTEVVRKRKEYANARKQLREAGIW</sequence>
<dbReference type="AlphaFoldDB" id="A0A6A4TRY9"/>
<feature type="compositionally biased region" description="Low complexity" evidence="2">
    <location>
        <begin position="57"/>
        <end position="68"/>
    </location>
</feature>
<dbReference type="PANTHER" id="PTHR11505">
    <property type="entry name" value="L1 TRANSPOSABLE ELEMENT-RELATED"/>
    <property type="match status" value="1"/>
</dbReference>
<accession>A0A6A4TRY9</accession>
<reference evidence="3 4" key="1">
    <citation type="submission" date="2019-06" db="EMBL/GenBank/DDBJ databases">
        <title>Draft genomes of female and male turbot (Scophthalmus maximus).</title>
        <authorList>
            <person name="Xu H."/>
            <person name="Xu X.-W."/>
            <person name="Shao C."/>
            <person name="Chen S."/>
        </authorList>
    </citation>
    <scope>NUCLEOTIDE SEQUENCE [LARGE SCALE GENOMIC DNA]</scope>
    <source>
        <strain evidence="3">Ysfricsl-2016a</strain>
        <tissue evidence="3">Blood</tissue>
    </source>
</reference>
<evidence type="ECO:0000256" key="2">
    <source>
        <dbReference type="SAM" id="MobiDB-lite"/>
    </source>
</evidence>
<dbReference type="Proteomes" id="UP000438429">
    <property type="component" value="Unassembled WGS sequence"/>
</dbReference>
<evidence type="ECO:0000313" key="4">
    <source>
        <dbReference type="Proteomes" id="UP000438429"/>
    </source>
</evidence>
<gene>
    <name evidence="3" type="ORF">F2P81_003960</name>
</gene>
<protein>
    <submittedName>
        <fullName evidence="3">Uncharacterized protein</fullName>
    </submittedName>
</protein>
<dbReference type="Gene3D" id="3.30.70.1820">
    <property type="entry name" value="L1 transposable element, RRM domain"/>
    <property type="match status" value="1"/>
</dbReference>
<organism evidence="3 4">
    <name type="scientific">Scophthalmus maximus</name>
    <name type="common">Turbot</name>
    <name type="synonym">Psetta maxima</name>
    <dbReference type="NCBI Taxonomy" id="52904"/>
    <lineage>
        <taxon>Eukaryota</taxon>
        <taxon>Metazoa</taxon>
        <taxon>Chordata</taxon>
        <taxon>Craniata</taxon>
        <taxon>Vertebrata</taxon>
        <taxon>Euteleostomi</taxon>
        <taxon>Actinopterygii</taxon>
        <taxon>Neopterygii</taxon>
        <taxon>Teleostei</taxon>
        <taxon>Neoteleostei</taxon>
        <taxon>Acanthomorphata</taxon>
        <taxon>Carangaria</taxon>
        <taxon>Pleuronectiformes</taxon>
        <taxon>Pleuronectoidei</taxon>
        <taxon>Scophthalmidae</taxon>
        <taxon>Scophthalmus</taxon>
    </lineage>
</organism>
<feature type="region of interest" description="Disordered" evidence="2">
    <location>
        <begin position="39"/>
        <end position="91"/>
    </location>
</feature>
<evidence type="ECO:0000313" key="3">
    <source>
        <dbReference type="EMBL" id="KAF0044802.1"/>
    </source>
</evidence>
<dbReference type="EMBL" id="VEVO01000003">
    <property type="protein sequence ID" value="KAF0044802.1"/>
    <property type="molecule type" value="Genomic_DNA"/>
</dbReference>
<feature type="compositionally biased region" description="Basic residues" evidence="2">
    <location>
        <begin position="43"/>
        <end position="53"/>
    </location>
</feature>
<dbReference type="Gene3D" id="1.20.5.170">
    <property type="match status" value="1"/>
</dbReference>
<evidence type="ECO:0000256" key="1">
    <source>
        <dbReference type="SAM" id="Coils"/>
    </source>
</evidence>
<dbReference type="InterPro" id="IPR004244">
    <property type="entry name" value="Transposase_22"/>
</dbReference>
<feature type="coiled-coil region" evidence="1">
    <location>
        <begin position="119"/>
        <end position="181"/>
    </location>
</feature>
<name>A0A6A4TRY9_SCOMX</name>
<proteinExistence type="predicted"/>